<evidence type="ECO:0000259" key="1">
    <source>
        <dbReference type="PROSITE" id="PS51352"/>
    </source>
</evidence>
<evidence type="ECO:0000313" key="3">
    <source>
        <dbReference type="Proteomes" id="UP000612585"/>
    </source>
</evidence>
<dbReference type="PROSITE" id="PS51352">
    <property type="entry name" value="THIOREDOXIN_2"/>
    <property type="match status" value="1"/>
</dbReference>
<protein>
    <recommendedName>
        <fullName evidence="1">Thioredoxin domain-containing protein</fullName>
    </recommendedName>
</protein>
<dbReference type="InterPro" id="IPR013766">
    <property type="entry name" value="Thioredoxin_domain"/>
</dbReference>
<dbReference type="EMBL" id="BOPG01000033">
    <property type="protein sequence ID" value="GIJ57866.1"/>
    <property type="molecule type" value="Genomic_DNA"/>
</dbReference>
<organism evidence="2 3">
    <name type="scientific">Virgisporangium aurantiacum</name>
    <dbReference type="NCBI Taxonomy" id="175570"/>
    <lineage>
        <taxon>Bacteria</taxon>
        <taxon>Bacillati</taxon>
        <taxon>Actinomycetota</taxon>
        <taxon>Actinomycetes</taxon>
        <taxon>Micromonosporales</taxon>
        <taxon>Micromonosporaceae</taxon>
        <taxon>Virgisporangium</taxon>
    </lineage>
</organism>
<comment type="caution">
    <text evidence="2">The sequence shown here is derived from an EMBL/GenBank/DDBJ whole genome shotgun (WGS) entry which is preliminary data.</text>
</comment>
<gene>
    <name evidence="2" type="ORF">Vau01_053820</name>
</gene>
<sequence length="180" mass="18497">MLTGLTASVVLLALLTAVNLALVLRLGKLFREHTDSQAAGPAPTDFPVGGEPPEFTATTVDGAALTAADLAGGPVLVAFLSTTCVPCHDSLPRLGETAGELARVHNGRTIAVVSSPPHVDHARMLAGLPAEADVVTYTDYRTPVHEAFNVTAYPTYVMFSDGVAVSVSTDVPAVPAAVPV</sequence>
<proteinExistence type="predicted"/>
<dbReference type="Gene3D" id="3.40.30.10">
    <property type="entry name" value="Glutaredoxin"/>
    <property type="match status" value="1"/>
</dbReference>
<dbReference type="GO" id="GO:0016491">
    <property type="term" value="F:oxidoreductase activity"/>
    <property type="evidence" value="ECO:0007669"/>
    <property type="project" value="InterPro"/>
</dbReference>
<dbReference type="Pfam" id="PF08534">
    <property type="entry name" value="Redoxin"/>
    <property type="match status" value="1"/>
</dbReference>
<dbReference type="InterPro" id="IPR013740">
    <property type="entry name" value="Redoxin"/>
</dbReference>
<dbReference type="SUPFAM" id="SSF52833">
    <property type="entry name" value="Thioredoxin-like"/>
    <property type="match status" value="1"/>
</dbReference>
<accession>A0A8J4E1H2</accession>
<keyword evidence="3" id="KW-1185">Reference proteome</keyword>
<feature type="domain" description="Thioredoxin" evidence="1">
    <location>
        <begin position="46"/>
        <end position="180"/>
    </location>
</feature>
<dbReference type="Proteomes" id="UP000612585">
    <property type="component" value="Unassembled WGS sequence"/>
</dbReference>
<dbReference type="InterPro" id="IPR036249">
    <property type="entry name" value="Thioredoxin-like_sf"/>
</dbReference>
<name>A0A8J4E1H2_9ACTN</name>
<dbReference type="RefSeq" id="WP_203997679.1">
    <property type="nucleotide sequence ID" value="NZ_BOPG01000033.1"/>
</dbReference>
<evidence type="ECO:0000313" key="2">
    <source>
        <dbReference type="EMBL" id="GIJ57866.1"/>
    </source>
</evidence>
<reference evidence="2" key="1">
    <citation type="submission" date="2021-01" db="EMBL/GenBank/DDBJ databases">
        <title>Whole genome shotgun sequence of Virgisporangium aurantiacum NBRC 16421.</title>
        <authorList>
            <person name="Komaki H."/>
            <person name="Tamura T."/>
        </authorList>
    </citation>
    <scope>NUCLEOTIDE SEQUENCE</scope>
    <source>
        <strain evidence="2">NBRC 16421</strain>
    </source>
</reference>
<dbReference type="AlphaFoldDB" id="A0A8J4E1H2"/>